<dbReference type="ExpressionAtlas" id="A0A178VGB5">
    <property type="expression patterns" value="baseline and differential"/>
</dbReference>
<feature type="region of interest" description="Disordered" evidence="1">
    <location>
        <begin position="1"/>
        <end position="22"/>
    </location>
</feature>
<sequence>MFNSPSVNQSANKSATPVTVGNAATKVSIKESLKRDIQEAPLSGEDQEKAKKSEFVRGLLLSTMLEDDF</sequence>
<dbReference type="Pfam" id="PF14571">
    <property type="entry name" value="Di19_C"/>
    <property type="match status" value="1"/>
</dbReference>
<protein>
    <recommendedName>
        <fullName evidence="2">Di19 C-terminal domain-containing protein</fullName>
    </recommendedName>
</protein>
<evidence type="ECO:0000256" key="1">
    <source>
        <dbReference type="SAM" id="MobiDB-lite"/>
    </source>
</evidence>
<dbReference type="InterPro" id="IPR027935">
    <property type="entry name" value="Di19_C"/>
</dbReference>
<dbReference type="Proteomes" id="UP000078284">
    <property type="component" value="Chromosome 3"/>
</dbReference>
<feature type="domain" description="Di19 C-terminal" evidence="2">
    <location>
        <begin position="1"/>
        <end position="64"/>
    </location>
</feature>
<evidence type="ECO:0000313" key="3">
    <source>
        <dbReference type="EMBL" id="OAP03922.1"/>
    </source>
</evidence>
<evidence type="ECO:0000259" key="2">
    <source>
        <dbReference type="Pfam" id="PF14571"/>
    </source>
</evidence>
<feature type="compositionally biased region" description="Polar residues" evidence="1">
    <location>
        <begin position="1"/>
        <end position="19"/>
    </location>
</feature>
<name>A0A178VGB5_ARATH</name>
<accession>A0A178VGB5</accession>
<dbReference type="EMBL" id="LUHQ01000003">
    <property type="protein sequence ID" value="OAP03922.1"/>
    <property type="molecule type" value="Genomic_DNA"/>
</dbReference>
<reference evidence="4" key="1">
    <citation type="journal article" date="2016" name="Proc. Natl. Acad. Sci. U.S.A.">
        <title>Chromosome-level assembly of Arabidopsis thaliana Ler reveals the extent of translocation and inversion polymorphisms.</title>
        <authorList>
            <person name="Zapata L."/>
            <person name="Ding J."/>
            <person name="Willing E.M."/>
            <person name="Hartwig B."/>
            <person name="Bezdan D."/>
            <person name="Jiao W.B."/>
            <person name="Patel V."/>
            <person name="Velikkakam James G."/>
            <person name="Koornneef M."/>
            <person name="Ossowski S."/>
            <person name="Schneeberger K."/>
        </authorList>
    </citation>
    <scope>NUCLEOTIDE SEQUENCE [LARGE SCALE GENOMIC DNA]</scope>
    <source>
        <strain evidence="4">cv. Landsberg erecta</strain>
    </source>
</reference>
<proteinExistence type="predicted"/>
<organism evidence="3 4">
    <name type="scientific">Arabidopsis thaliana</name>
    <name type="common">Mouse-ear cress</name>
    <dbReference type="NCBI Taxonomy" id="3702"/>
    <lineage>
        <taxon>Eukaryota</taxon>
        <taxon>Viridiplantae</taxon>
        <taxon>Streptophyta</taxon>
        <taxon>Embryophyta</taxon>
        <taxon>Tracheophyta</taxon>
        <taxon>Spermatophyta</taxon>
        <taxon>Magnoliopsida</taxon>
        <taxon>eudicotyledons</taxon>
        <taxon>Gunneridae</taxon>
        <taxon>Pentapetalae</taxon>
        <taxon>rosids</taxon>
        <taxon>malvids</taxon>
        <taxon>Brassicales</taxon>
        <taxon>Brassicaceae</taxon>
        <taxon>Camelineae</taxon>
        <taxon>Arabidopsis</taxon>
    </lineage>
</organism>
<gene>
    <name evidence="3" type="ordered locus">AXX17_At3g06630</name>
</gene>
<dbReference type="AlphaFoldDB" id="A0A178VGB5"/>
<comment type="caution">
    <text evidence="3">The sequence shown here is derived from an EMBL/GenBank/DDBJ whole genome shotgun (WGS) entry which is preliminary data.</text>
</comment>
<evidence type="ECO:0000313" key="4">
    <source>
        <dbReference type="Proteomes" id="UP000078284"/>
    </source>
</evidence>